<dbReference type="Proteomes" id="UP000031643">
    <property type="component" value="Chromosome"/>
</dbReference>
<dbReference type="KEGG" id="mcg:GL4_3227"/>
<dbReference type="Gene3D" id="3.30.70.1400">
    <property type="entry name" value="Aminomethyltransferase beta-barrel domains"/>
    <property type="match status" value="1"/>
</dbReference>
<protein>
    <recommendedName>
        <fullName evidence="2">aminomethyltransferase</fullName>
        <ecNumber evidence="2">2.1.2.10</ecNumber>
    </recommendedName>
    <alternativeName>
        <fullName evidence="5">Glycine cleavage system T protein</fullName>
    </alternativeName>
</protein>
<comment type="similarity">
    <text evidence="1">Belongs to the GcvT family.</text>
</comment>
<dbReference type="STRING" id="1384459.GL4_3227"/>
<feature type="domain" description="Aminomethyltransferase C-terminal" evidence="9">
    <location>
        <begin position="300"/>
        <end position="378"/>
    </location>
</feature>
<dbReference type="InterPro" id="IPR006223">
    <property type="entry name" value="GcvT"/>
</dbReference>
<gene>
    <name evidence="10" type="ORF">GL4_3227</name>
</gene>
<dbReference type="GO" id="GO:0032259">
    <property type="term" value="P:methylation"/>
    <property type="evidence" value="ECO:0007669"/>
    <property type="project" value="UniProtKB-KW"/>
</dbReference>
<evidence type="ECO:0000256" key="5">
    <source>
        <dbReference type="ARBA" id="ARBA00031395"/>
    </source>
</evidence>
<evidence type="ECO:0000256" key="4">
    <source>
        <dbReference type="ARBA" id="ARBA00022679"/>
    </source>
</evidence>
<dbReference type="GO" id="GO:0006546">
    <property type="term" value="P:glycine catabolic process"/>
    <property type="evidence" value="ECO:0007669"/>
    <property type="project" value="InterPro"/>
</dbReference>
<evidence type="ECO:0000313" key="10">
    <source>
        <dbReference type="EMBL" id="BAQ18658.1"/>
    </source>
</evidence>
<evidence type="ECO:0000256" key="6">
    <source>
        <dbReference type="ARBA" id="ARBA00047665"/>
    </source>
</evidence>
<dbReference type="NCBIfam" id="TIGR00528">
    <property type="entry name" value="gcvT"/>
    <property type="match status" value="1"/>
</dbReference>
<dbReference type="EMBL" id="AP014648">
    <property type="protein sequence ID" value="BAQ18658.1"/>
    <property type="molecule type" value="Genomic_DNA"/>
</dbReference>
<dbReference type="NCBIfam" id="NF001567">
    <property type="entry name" value="PRK00389.1"/>
    <property type="match status" value="1"/>
</dbReference>
<dbReference type="PANTHER" id="PTHR43757">
    <property type="entry name" value="AMINOMETHYLTRANSFERASE"/>
    <property type="match status" value="1"/>
</dbReference>
<dbReference type="InterPro" id="IPR028896">
    <property type="entry name" value="GcvT/YgfZ/DmdA"/>
</dbReference>
<dbReference type="GO" id="GO:0004047">
    <property type="term" value="F:aminomethyltransferase activity"/>
    <property type="evidence" value="ECO:0007669"/>
    <property type="project" value="UniProtKB-EC"/>
</dbReference>
<dbReference type="OrthoDB" id="9774591at2"/>
<dbReference type="Gene3D" id="4.10.1250.10">
    <property type="entry name" value="Aminomethyltransferase fragment"/>
    <property type="match status" value="1"/>
</dbReference>
<dbReference type="HOGENOM" id="CLU_007884_10_0_5"/>
<dbReference type="AlphaFoldDB" id="A0A0A8K6T3"/>
<keyword evidence="10" id="KW-0489">Methyltransferase</keyword>
<accession>A0A0A8K6T3</accession>
<proteinExistence type="inferred from homology"/>
<organism evidence="10 11">
    <name type="scientific">Methyloceanibacter caenitepidi</name>
    <dbReference type="NCBI Taxonomy" id="1384459"/>
    <lineage>
        <taxon>Bacteria</taxon>
        <taxon>Pseudomonadati</taxon>
        <taxon>Pseudomonadota</taxon>
        <taxon>Alphaproteobacteria</taxon>
        <taxon>Hyphomicrobiales</taxon>
        <taxon>Hyphomicrobiaceae</taxon>
        <taxon>Methyloceanibacter</taxon>
    </lineage>
</organism>
<dbReference type="Pfam" id="PF01571">
    <property type="entry name" value="GCV_T"/>
    <property type="match status" value="1"/>
</dbReference>
<dbReference type="Pfam" id="PF08669">
    <property type="entry name" value="GCV_T_C"/>
    <property type="match status" value="1"/>
</dbReference>
<feature type="binding site" evidence="7">
    <location>
        <position position="208"/>
    </location>
    <ligand>
        <name>substrate</name>
    </ligand>
</feature>
<evidence type="ECO:0000256" key="7">
    <source>
        <dbReference type="PIRSR" id="PIRSR006487-1"/>
    </source>
</evidence>
<dbReference type="GO" id="GO:0008168">
    <property type="term" value="F:methyltransferase activity"/>
    <property type="evidence" value="ECO:0007669"/>
    <property type="project" value="UniProtKB-KW"/>
</dbReference>
<dbReference type="Gene3D" id="2.40.30.110">
    <property type="entry name" value="Aminomethyltransferase beta-barrel domains"/>
    <property type="match status" value="1"/>
</dbReference>
<keyword evidence="11" id="KW-1185">Reference proteome</keyword>
<name>A0A0A8K6T3_9HYPH</name>
<evidence type="ECO:0000259" key="9">
    <source>
        <dbReference type="Pfam" id="PF08669"/>
    </source>
</evidence>
<dbReference type="InterPro" id="IPR029043">
    <property type="entry name" value="GcvT/YgfZ_C"/>
</dbReference>
<evidence type="ECO:0000256" key="3">
    <source>
        <dbReference type="ARBA" id="ARBA00022576"/>
    </source>
</evidence>
<dbReference type="GO" id="GO:0005960">
    <property type="term" value="C:glycine cleavage complex"/>
    <property type="evidence" value="ECO:0007669"/>
    <property type="project" value="InterPro"/>
</dbReference>
<reference evidence="10 11" key="1">
    <citation type="submission" date="2014-09" db="EMBL/GenBank/DDBJ databases">
        <title>Genome sequencing of Methyloceanibacter caenitepidi Gela4.</title>
        <authorList>
            <person name="Takeuchi M."/>
            <person name="Susumu S."/>
            <person name="Kamagata Y."/>
            <person name="Oshima K."/>
            <person name="Hattori M."/>
            <person name="Iwasaki W."/>
        </authorList>
    </citation>
    <scope>NUCLEOTIDE SEQUENCE [LARGE SCALE GENOMIC DNA]</scope>
    <source>
        <strain evidence="10 11">Gela4</strain>
    </source>
</reference>
<dbReference type="SUPFAM" id="SSF103025">
    <property type="entry name" value="Folate-binding domain"/>
    <property type="match status" value="1"/>
</dbReference>
<dbReference type="FunFam" id="3.30.70.1400:FF:000007">
    <property type="entry name" value="Glycine cleavage system aminomethyltransferase T"/>
    <property type="match status" value="1"/>
</dbReference>
<dbReference type="RefSeq" id="WP_045368922.1">
    <property type="nucleotide sequence ID" value="NZ_AP014648.1"/>
</dbReference>
<dbReference type="InterPro" id="IPR027266">
    <property type="entry name" value="TrmE/GcvT-like"/>
</dbReference>
<dbReference type="GO" id="GO:0008483">
    <property type="term" value="F:transaminase activity"/>
    <property type="evidence" value="ECO:0007669"/>
    <property type="project" value="UniProtKB-KW"/>
</dbReference>
<keyword evidence="3" id="KW-0032">Aminotransferase</keyword>
<evidence type="ECO:0000313" key="11">
    <source>
        <dbReference type="Proteomes" id="UP000031643"/>
    </source>
</evidence>
<evidence type="ECO:0000256" key="1">
    <source>
        <dbReference type="ARBA" id="ARBA00008609"/>
    </source>
</evidence>
<dbReference type="InterPro" id="IPR006222">
    <property type="entry name" value="GCVT_N"/>
</dbReference>
<dbReference type="EC" id="2.1.2.10" evidence="2"/>
<comment type="catalytic activity">
    <reaction evidence="6">
        <text>N(6)-[(R)-S(8)-aminomethyldihydrolipoyl]-L-lysyl-[protein] + (6S)-5,6,7,8-tetrahydrofolate = N(6)-[(R)-dihydrolipoyl]-L-lysyl-[protein] + (6R)-5,10-methylene-5,6,7,8-tetrahydrofolate + NH4(+)</text>
        <dbReference type="Rhea" id="RHEA:16945"/>
        <dbReference type="Rhea" id="RHEA-COMP:10475"/>
        <dbReference type="Rhea" id="RHEA-COMP:10492"/>
        <dbReference type="ChEBI" id="CHEBI:15636"/>
        <dbReference type="ChEBI" id="CHEBI:28938"/>
        <dbReference type="ChEBI" id="CHEBI:57453"/>
        <dbReference type="ChEBI" id="CHEBI:83100"/>
        <dbReference type="ChEBI" id="CHEBI:83143"/>
        <dbReference type="EC" id="2.1.2.10"/>
    </reaction>
</comment>
<dbReference type="InterPro" id="IPR013977">
    <property type="entry name" value="GcvT_C"/>
</dbReference>
<dbReference type="NCBIfam" id="NF010093">
    <property type="entry name" value="PRK13579.1"/>
    <property type="match status" value="1"/>
</dbReference>
<dbReference type="SUPFAM" id="SSF101790">
    <property type="entry name" value="Aminomethyltransferase beta-barrel domain"/>
    <property type="match status" value="1"/>
</dbReference>
<dbReference type="PIRSF" id="PIRSF006487">
    <property type="entry name" value="GcvT"/>
    <property type="match status" value="1"/>
</dbReference>
<feature type="domain" description="GCVT N-terminal" evidence="8">
    <location>
        <begin position="18"/>
        <end position="269"/>
    </location>
</feature>
<evidence type="ECO:0000256" key="2">
    <source>
        <dbReference type="ARBA" id="ARBA00012616"/>
    </source>
</evidence>
<sequence>MSVKAAQETSAALKRTPLHALHLTLDARMAPFAGYDMPLNYAAGVLKEHRHTRAAASLFDASHMGQILVRARSGSSADAAHALERLVPADIVGLAPGRQRYTFFTNDDGGILDDLMVANRGDHFLLVVNAACKEQDETLLRDALSADCSVEPTDHALIAVQGPKAEAALAHLAPDCASMRFMDVRETAIMGTICVVSRSGYTGDDGFEISTPPDVARELAEGLLENPDMAPAGLAARDTLRLEAGLCLYGADLDAATTPVMAGLSWAISPARREDGQRAGGFPGAAVILGELERGSATHRVGLFPQSRAPIRAGTSLFADEAGAAPIGHVTSGGFGPSLDRPIAMGYVHTEFSKPGTQLFAEVRGTRLPAVVSPLPFVEHRYKRG</sequence>
<dbReference type="PANTHER" id="PTHR43757:SF2">
    <property type="entry name" value="AMINOMETHYLTRANSFERASE, MITOCHONDRIAL"/>
    <property type="match status" value="1"/>
</dbReference>
<dbReference type="Gene3D" id="3.30.1360.120">
    <property type="entry name" value="Probable tRNA modification gtpase trme, domain 1"/>
    <property type="match status" value="1"/>
</dbReference>
<evidence type="ECO:0000259" key="8">
    <source>
        <dbReference type="Pfam" id="PF01571"/>
    </source>
</evidence>
<keyword evidence="4 10" id="KW-0808">Transferase</keyword>